<dbReference type="RefSeq" id="WP_240099920.1">
    <property type="nucleotide sequence ID" value="NZ_JAJSON010000025.1"/>
</dbReference>
<dbReference type="PANTHER" id="PTHR43736:SF4">
    <property type="entry name" value="SLR1690 PROTEIN"/>
    <property type="match status" value="1"/>
</dbReference>
<name>A0A9X2A8J9_9FLAO</name>
<dbReference type="InterPro" id="IPR036390">
    <property type="entry name" value="WH_DNA-bd_sf"/>
</dbReference>
<dbReference type="AlphaFoldDB" id="A0A9X2A8J9"/>
<dbReference type="InterPro" id="IPR015797">
    <property type="entry name" value="NUDIX_hydrolase-like_dom_sf"/>
</dbReference>
<dbReference type="EMBL" id="JAJSON010000025">
    <property type="protein sequence ID" value="MCG9972557.1"/>
    <property type="molecule type" value="Genomic_DNA"/>
</dbReference>
<comment type="caution">
    <text evidence="2">The sequence shown here is derived from an EMBL/GenBank/DDBJ whole genome shotgun (WGS) entry which is preliminary data.</text>
</comment>
<dbReference type="Pfam" id="PF00293">
    <property type="entry name" value="NUDIX"/>
    <property type="match status" value="1"/>
</dbReference>
<dbReference type="Gene3D" id="3.90.79.10">
    <property type="entry name" value="Nucleoside Triphosphate Pyrophosphohydrolase"/>
    <property type="match status" value="1"/>
</dbReference>
<gene>
    <name evidence="2" type="ORF">LU635_12980</name>
</gene>
<dbReference type="InterPro" id="IPR000086">
    <property type="entry name" value="NUDIX_hydrolase_dom"/>
</dbReference>
<evidence type="ECO:0000313" key="2">
    <source>
        <dbReference type="EMBL" id="MCG9972557.1"/>
    </source>
</evidence>
<dbReference type="CDD" id="cd18873">
    <property type="entry name" value="NUDIX_NadM_like"/>
    <property type="match status" value="1"/>
</dbReference>
<dbReference type="PANTHER" id="PTHR43736">
    <property type="entry name" value="ADP-RIBOSE PYROPHOSPHATASE"/>
    <property type="match status" value="1"/>
</dbReference>
<dbReference type="PROSITE" id="PS51462">
    <property type="entry name" value="NUDIX"/>
    <property type="match status" value="1"/>
</dbReference>
<feature type="domain" description="Nudix hydrolase" evidence="1">
    <location>
        <begin position="15"/>
        <end position="146"/>
    </location>
</feature>
<reference evidence="2" key="1">
    <citation type="submission" date="2021-12" db="EMBL/GenBank/DDBJ databases">
        <title>Description of Gramella crocea sp. nov., a new bacterium isolated from activated sludge.</title>
        <authorList>
            <person name="Zhang X."/>
        </authorList>
    </citation>
    <scope>NUCLEOTIDE SEQUENCE</scope>
    <source>
        <strain evidence="2">YB25</strain>
    </source>
</reference>
<proteinExistence type="predicted"/>
<accession>A0A9X2A8J9</accession>
<dbReference type="SUPFAM" id="SSF55811">
    <property type="entry name" value="Nudix"/>
    <property type="match status" value="1"/>
</dbReference>
<dbReference type="Gene3D" id="1.10.10.10">
    <property type="entry name" value="Winged helix-like DNA-binding domain superfamily/Winged helix DNA-binding domain"/>
    <property type="match status" value="1"/>
</dbReference>
<dbReference type="Pfam" id="PF21906">
    <property type="entry name" value="WHD_NrtR"/>
    <property type="match status" value="1"/>
</dbReference>
<sequence>MKKIDENGRYDNNEKLHIATDCIILGFEEQKLKLLLFKRKIEPMKGEWSLIGSSIRLNEDIDAAAQRILKESTGLDKVFMQQLKTYGKKNREPGCRFISIAYYALINIPDHVMDETKEYDARWFEIDEVPNLILDHDEMVKDAFLQLKQDARHKPIGLKLLPEKFTFTQLQKLYEAIFRTEFDERNFRKKVGSLKMLKKLNEKDKSTSRKGAFLYKFNMGRYEKSLKLGHIF</sequence>
<evidence type="ECO:0000313" key="3">
    <source>
        <dbReference type="Proteomes" id="UP001139344"/>
    </source>
</evidence>
<organism evidence="2 3">
    <name type="scientific">Christiangramia crocea</name>
    <dbReference type="NCBI Taxonomy" id="2904124"/>
    <lineage>
        <taxon>Bacteria</taxon>
        <taxon>Pseudomonadati</taxon>
        <taxon>Bacteroidota</taxon>
        <taxon>Flavobacteriia</taxon>
        <taxon>Flavobacteriales</taxon>
        <taxon>Flavobacteriaceae</taxon>
        <taxon>Christiangramia</taxon>
    </lineage>
</organism>
<dbReference type="Proteomes" id="UP001139344">
    <property type="component" value="Unassembled WGS sequence"/>
</dbReference>
<keyword evidence="3" id="KW-1185">Reference proteome</keyword>
<evidence type="ECO:0000259" key="1">
    <source>
        <dbReference type="PROSITE" id="PS51462"/>
    </source>
</evidence>
<protein>
    <submittedName>
        <fullName evidence="2">NUDIX domain-containing protein</fullName>
    </submittedName>
</protein>
<dbReference type="SUPFAM" id="SSF46785">
    <property type="entry name" value="Winged helix' DNA-binding domain"/>
    <property type="match status" value="1"/>
</dbReference>
<dbReference type="InterPro" id="IPR054105">
    <property type="entry name" value="WHD_NrtR"/>
</dbReference>
<dbReference type="InterPro" id="IPR036388">
    <property type="entry name" value="WH-like_DNA-bd_sf"/>
</dbReference>